<dbReference type="OrthoDB" id="27483at2759"/>
<dbReference type="InterPro" id="IPR038765">
    <property type="entry name" value="Papain-like_cys_pep_sf"/>
</dbReference>
<feature type="region of interest" description="Disordered" evidence="4">
    <location>
        <begin position="1189"/>
        <end position="1307"/>
    </location>
</feature>
<feature type="compositionally biased region" description="Low complexity" evidence="4">
    <location>
        <begin position="387"/>
        <end position="396"/>
    </location>
</feature>
<keyword evidence="2" id="KW-0539">Nucleus</keyword>
<feature type="coiled-coil region" evidence="3">
    <location>
        <begin position="1018"/>
        <end position="1049"/>
    </location>
</feature>
<protein>
    <submittedName>
        <fullName evidence="6">Suppressor of Mek1</fullName>
    </submittedName>
</protein>
<sequence length="1330" mass="148560">MEKNRELPNLPFLAQRLSFVPPPMRAQVAKECMDPQFIAALRQAFHIAEDAGAEQELVVLWRIVKGVFLLADAKATQRYLRQDLYEDVMGMLEYDEGIPKERRICHRQMLKVAVRFKEVLTFQDAEMLGWGIWAALMAMLPYFTARCDAAAECLERAKTPGDAYHADGCHLSPVGMERFTSVLQSYMEGADVVISDSCLCAVEIKATVRPRGKEEDRQGVLAGSLLPLPVHPAWGRGLGKDFFSWHLWRHLPQVNDVTWGDAAGTAACMQRMIQDWTWYGVDIVIIDVVPASDVQPCKTLCAFFDHGLPPSLSSWRIRMPSFDDFRYGFRSMAPVGTWLPWQEVLRLAAPFGWTPQACADAAMCLQSLRVAELNPPPEPAAQENGLASASSPDATAPANEAACSVHLETPRGSHVEAVKPASVVRLHVSALLANSRHAGSCVRDLAWVSSYLRQLRLLAWMYRPLEATRARGSTAELRPLAHAFLTTCRRDTRRQDDAAEFVLQLFALMAADDSVLDVPAMSHTVEFTCLWATRNSCTHCQHHSVTETCVPQYHWDLHPTEGRSTVSSLLHTAEALESLDDFSLCTACGQTACRQRRAGQLLSMGQVLLLRIVRERWSVARGKFEQMDTRPVDPEPTIQLRVGVPLEIGDGVQLAVQLELIHLNYRVQYLKDAVLPRVLDDAAFASLSNLVISNNTVLLHHLEGSEPLMKQLFDGLRQKEVQSLLFLQDACRLAKSMQPVQRQKLYKRMLSQGMFEVLIPFLSPEENASSASEAPLPHHMAMEILVQSALVSQDDLKMFMHRQALGPDPGEELLDILIRMLFRDPDHGVQSQVADVLQLVMSWNGKVNQKQLDSIYALKILQRLACPLIQTPAENNPRLRLLSQSEAYAIQVVCELLAFAVANHRSMPLSFMTEHKVAYKATALVLAAPHRHLQLAPVRLVKAMVKAMDHIYLWELLECNVFGLLFDFLGRSMQLPGLGGGAFVSAMSELLDVIRMQNAKPLVTGLCEQYRGILEALSQNVKSVAALLERDAKNKEEKAQQEARQQKKSSLRRARQFTDLAGEGLVDEEAKNIGSLLGAVALPGGRSSERRQGKWTQTAFGGDVMRSGGTSCCLSLNLRKTERRTAAYKAFRKRHTQRCRMGDAVDRYLKLVDKYQPKVFAEARIYVARFPQQVGELLKQIKKVRKKVRKMRKIRQASRQAPNKTGEAVALDMEPDAPHDEGISRDGDQQAEQAGGEHVKKGDEDAVREQKENVREETPPDWGDSSDDSAPAHEWPWGKTGRPSDREDSPSHLALRPNEPSAGDLSAQSLTSIGAEYNLYKTTWPILAEG</sequence>
<feature type="compositionally biased region" description="Basic and acidic residues" evidence="4">
    <location>
        <begin position="1216"/>
        <end position="1228"/>
    </location>
</feature>
<comment type="subcellular location">
    <subcellularLocation>
        <location evidence="1">Nucleus</location>
    </subcellularLocation>
</comment>
<evidence type="ECO:0000313" key="7">
    <source>
        <dbReference type="Proteomes" id="UP000186817"/>
    </source>
</evidence>
<feature type="region of interest" description="Disordered" evidence="4">
    <location>
        <begin position="376"/>
        <end position="396"/>
    </location>
</feature>
<dbReference type="EMBL" id="LSRX01000270">
    <property type="protein sequence ID" value="OLQ02222.1"/>
    <property type="molecule type" value="Genomic_DNA"/>
</dbReference>
<evidence type="ECO:0000256" key="2">
    <source>
        <dbReference type="ARBA" id="ARBA00023242"/>
    </source>
</evidence>
<name>A0A1Q9E468_SYMMI</name>
<dbReference type="SUPFAM" id="SSF54001">
    <property type="entry name" value="Cysteine proteinases"/>
    <property type="match status" value="1"/>
</dbReference>
<evidence type="ECO:0000256" key="1">
    <source>
        <dbReference type="ARBA" id="ARBA00004123"/>
    </source>
</evidence>
<dbReference type="InterPro" id="IPR051137">
    <property type="entry name" value="PP4R3-like"/>
</dbReference>
<reference evidence="6 7" key="1">
    <citation type="submission" date="2016-02" db="EMBL/GenBank/DDBJ databases">
        <title>Genome analysis of coral dinoflagellate symbionts highlights evolutionary adaptations to a symbiotic lifestyle.</title>
        <authorList>
            <person name="Aranda M."/>
            <person name="Li Y."/>
            <person name="Liew Y.J."/>
            <person name="Baumgarten S."/>
            <person name="Simakov O."/>
            <person name="Wilson M."/>
            <person name="Piel J."/>
            <person name="Ashoor H."/>
            <person name="Bougouffa S."/>
            <person name="Bajic V.B."/>
            <person name="Ryu T."/>
            <person name="Ravasi T."/>
            <person name="Bayer T."/>
            <person name="Micklem G."/>
            <person name="Kim H."/>
            <person name="Bhak J."/>
            <person name="Lajeunesse T.C."/>
            <person name="Voolstra C.R."/>
        </authorList>
    </citation>
    <scope>NUCLEOTIDE SEQUENCE [LARGE SCALE GENOMIC DNA]</scope>
    <source>
        <strain evidence="6 7">CCMP2467</strain>
    </source>
</reference>
<evidence type="ECO:0000313" key="6">
    <source>
        <dbReference type="EMBL" id="OLQ02222.1"/>
    </source>
</evidence>
<evidence type="ECO:0000256" key="3">
    <source>
        <dbReference type="SAM" id="Coils"/>
    </source>
</evidence>
<dbReference type="Proteomes" id="UP000186817">
    <property type="component" value="Unassembled WGS sequence"/>
</dbReference>
<feature type="domain" description="Serine/threonine-protein phosphatase 4 regulatory subunit 3-like central" evidence="5">
    <location>
        <begin position="21"/>
        <end position="127"/>
    </location>
</feature>
<organism evidence="6 7">
    <name type="scientific">Symbiodinium microadriaticum</name>
    <name type="common">Dinoflagellate</name>
    <name type="synonym">Zooxanthella microadriatica</name>
    <dbReference type="NCBI Taxonomy" id="2951"/>
    <lineage>
        <taxon>Eukaryota</taxon>
        <taxon>Sar</taxon>
        <taxon>Alveolata</taxon>
        <taxon>Dinophyceae</taxon>
        <taxon>Suessiales</taxon>
        <taxon>Symbiodiniaceae</taxon>
        <taxon>Symbiodinium</taxon>
    </lineage>
</organism>
<feature type="domain" description="Serine/threonine-protein phosphatase 4 regulatory subunit 3-like central" evidence="5">
    <location>
        <begin position="659"/>
        <end position="1029"/>
    </location>
</feature>
<dbReference type="GO" id="GO:0072542">
    <property type="term" value="F:protein phosphatase activator activity"/>
    <property type="evidence" value="ECO:0007669"/>
    <property type="project" value="TreeGrafter"/>
</dbReference>
<dbReference type="Gene3D" id="3.90.70.10">
    <property type="entry name" value="Cysteine proteinases"/>
    <property type="match status" value="1"/>
</dbReference>
<dbReference type="GO" id="GO:0005654">
    <property type="term" value="C:nucleoplasm"/>
    <property type="evidence" value="ECO:0007669"/>
    <property type="project" value="TreeGrafter"/>
</dbReference>
<accession>A0A1Q9E468</accession>
<keyword evidence="7" id="KW-1185">Reference proteome</keyword>
<feature type="compositionally biased region" description="Basic and acidic residues" evidence="4">
    <location>
        <begin position="1235"/>
        <end position="1258"/>
    </location>
</feature>
<evidence type="ECO:0000256" key="4">
    <source>
        <dbReference type="SAM" id="MobiDB-lite"/>
    </source>
</evidence>
<proteinExistence type="predicted"/>
<dbReference type="PANTHER" id="PTHR23318">
    <property type="entry name" value="ATP SYNTHASE GAMMA-RELATED"/>
    <property type="match status" value="1"/>
</dbReference>
<keyword evidence="3" id="KW-0175">Coiled coil</keyword>
<dbReference type="InterPro" id="IPR006887">
    <property type="entry name" value="P4R3-like_central_dom"/>
</dbReference>
<comment type="caution">
    <text evidence="6">The sequence shown here is derived from an EMBL/GenBank/DDBJ whole genome shotgun (WGS) entry which is preliminary data.</text>
</comment>
<dbReference type="GO" id="GO:0030289">
    <property type="term" value="C:protein phosphatase 4 complex"/>
    <property type="evidence" value="ECO:0007669"/>
    <property type="project" value="TreeGrafter"/>
</dbReference>
<dbReference type="Pfam" id="PF04802">
    <property type="entry name" value="PP4R3"/>
    <property type="match status" value="2"/>
</dbReference>
<evidence type="ECO:0000259" key="5">
    <source>
        <dbReference type="Pfam" id="PF04802"/>
    </source>
</evidence>
<dbReference type="PANTHER" id="PTHR23318:SF0">
    <property type="entry name" value="SERINE_THREONINE-PROTEIN PHOSPHATASE 4 REGULATORY SUBUNIT 3"/>
    <property type="match status" value="1"/>
</dbReference>
<gene>
    <name evidence="6" type="primary">smkA</name>
    <name evidence="6" type="ORF">AK812_SmicGene14961</name>
</gene>